<evidence type="ECO:0000313" key="3">
    <source>
        <dbReference type="Proteomes" id="UP001165083"/>
    </source>
</evidence>
<accession>A0A9W6U1Y9</accession>
<dbReference type="EMBL" id="BSXW01000511">
    <property type="protein sequence ID" value="GMF24323.1"/>
    <property type="molecule type" value="Genomic_DNA"/>
</dbReference>
<feature type="region of interest" description="Disordered" evidence="1">
    <location>
        <begin position="1"/>
        <end position="65"/>
    </location>
</feature>
<comment type="caution">
    <text evidence="2">The sequence shown here is derived from an EMBL/GenBank/DDBJ whole genome shotgun (WGS) entry which is preliminary data.</text>
</comment>
<evidence type="ECO:0000256" key="1">
    <source>
        <dbReference type="SAM" id="MobiDB-lite"/>
    </source>
</evidence>
<feature type="compositionally biased region" description="Polar residues" evidence="1">
    <location>
        <begin position="1"/>
        <end position="10"/>
    </location>
</feature>
<keyword evidence="3" id="KW-1185">Reference proteome</keyword>
<sequence length="151" mass="16511">MSDSQESKGVSTPFDEEEGKSIPCTPNERKAKAKAQAKATDAVELKPMPEEKMTNPDEAEEKKSQEVRRHFCVMQAGLGGMLEVPGGVELATEKTTKTVISMPRKFDEPVKGMSHVSTGPVNSMVRNSQPPLEKAGDHFMYDIDVTVDDSV</sequence>
<dbReference type="Proteomes" id="UP001165083">
    <property type="component" value="Unassembled WGS sequence"/>
</dbReference>
<reference evidence="2" key="1">
    <citation type="submission" date="2023-04" db="EMBL/GenBank/DDBJ databases">
        <title>Phytophthora lilii NBRC 32176.</title>
        <authorList>
            <person name="Ichikawa N."/>
            <person name="Sato H."/>
            <person name="Tonouchi N."/>
        </authorList>
    </citation>
    <scope>NUCLEOTIDE SEQUENCE</scope>
    <source>
        <strain evidence="2">NBRC 32176</strain>
    </source>
</reference>
<evidence type="ECO:0000313" key="2">
    <source>
        <dbReference type="EMBL" id="GMF24323.1"/>
    </source>
</evidence>
<organism evidence="2 3">
    <name type="scientific">Phytophthora lilii</name>
    <dbReference type="NCBI Taxonomy" id="2077276"/>
    <lineage>
        <taxon>Eukaryota</taxon>
        <taxon>Sar</taxon>
        <taxon>Stramenopiles</taxon>
        <taxon>Oomycota</taxon>
        <taxon>Peronosporomycetes</taxon>
        <taxon>Peronosporales</taxon>
        <taxon>Peronosporaceae</taxon>
        <taxon>Phytophthora</taxon>
    </lineage>
</organism>
<gene>
    <name evidence="2" type="ORF">Plil01_000994600</name>
</gene>
<feature type="compositionally biased region" description="Polar residues" evidence="1">
    <location>
        <begin position="115"/>
        <end position="130"/>
    </location>
</feature>
<feature type="region of interest" description="Disordered" evidence="1">
    <location>
        <begin position="101"/>
        <end position="133"/>
    </location>
</feature>
<dbReference type="AlphaFoldDB" id="A0A9W6U1Y9"/>
<proteinExistence type="predicted"/>
<name>A0A9W6U1Y9_9STRA</name>
<protein>
    <submittedName>
        <fullName evidence="2">Unnamed protein product</fullName>
    </submittedName>
</protein>
<feature type="compositionally biased region" description="Basic and acidic residues" evidence="1">
    <location>
        <begin position="41"/>
        <end position="65"/>
    </location>
</feature>